<dbReference type="PANTHER" id="PTHR34473">
    <property type="entry name" value="UPF0699 TRANSMEMBRANE PROTEIN YDBS"/>
    <property type="match status" value="1"/>
</dbReference>
<protein>
    <recommendedName>
        <fullName evidence="2">YdbS-like PH domain-containing protein</fullName>
    </recommendedName>
</protein>
<keyword evidence="1" id="KW-0472">Membrane</keyword>
<evidence type="ECO:0000313" key="3">
    <source>
        <dbReference type="EMBL" id="EFS92573.1"/>
    </source>
</evidence>
<accession>A0ABN0C5N6</accession>
<comment type="caution">
    <text evidence="3">The sequence shown here is derived from an EMBL/GenBank/DDBJ whole genome shotgun (WGS) entry which is preliminary data.</text>
</comment>
<reference evidence="3" key="1">
    <citation type="submission" date="2010-08" db="EMBL/GenBank/DDBJ databases">
        <authorList>
            <person name="Weinstock G."/>
            <person name="Sodergren E."/>
            <person name="Clifton S."/>
            <person name="Fulton L."/>
            <person name="Fulton B."/>
            <person name="Courtney L."/>
            <person name="Fronick C."/>
            <person name="Harrison M."/>
            <person name="Strong C."/>
            <person name="Farmer C."/>
            <person name="Delahaunty K."/>
            <person name="Markovic C."/>
            <person name="Hall O."/>
            <person name="Minx P."/>
            <person name="Tomlinson C."/>
            <person name="Mitreva M."/>
            <person name="Hou S."/>
            <person name="Chen J."/>
            <person name="Wollam A."/>
            <person name="Pepin K.H."/>
            <person name="Johnson M."/>
            <person name="Bhonagiri V."/>
            <person name="Zhang X."/>
            <person name="Suruliraj S."/>
            <person name="Warren W."/>
            <person name="Chinwalla A."/>
            <person name="Mardis E.R."/>
            <person name="Wilson R.K."/>
        </authorList>
    </citation>
    <scope>NUCLEOTIDE SEQUENCE [LARGE SCALE GENOMIC DNA]</scope>
    <source>
        <strain evidence="3">HL044PA1</strain>
    </source>
</reference>
<keyword evidence="1" id="KW-0812">Transmembrane</keyword>
<dbReference type="InterPro" id="IPR005182">
    <property type="entry name" value="YdbS-like_PH"/>
</dbReference>
<keyword evidence="4" id="KW-1185">Reference proteome</keyword>
<organism evidence="3 4">
    <name type="scientific">Cutibacterium modestum HL044PA1</name>
    <dbReference type="NCBI Taxonomy" id="765109"/>
    <lineage>
        <taxon>Bacteria</taxon>
        <taxon>Bacillati</taxon>
        <taxon>Actinomycetota</taxon>
        <taxon>Actinomycetes</taxon>
        <taxon>Propionibacteriales</taxon>
        <taxon>Propionibacteriaceae</taxon>
        <taxon>Cutibacterium</taxon>
        <taxon>Cutibacterium modestum</taxon>
    </lineage>
</organism>
<keyword evidence="1" id="KW-1133">Transmembrane helix</keyword>
<name>A0ABN0C5N6_9ACTN</name>
<feature type="transmembrane region" description="Helical" evidence="1">
    <location>
        <begin position="48"/>
        <end position="65"/>
    </location>
</feature>
<feature type="domain" description="YdbS-like PH" evidence="2">
    <location>
        <begin position="98"/>
        <end position="174"/>
    </location>
</feature>
<sequence>MHADMPAPRNVLGPALSLVRVDAVDELFSPPGCEWHPVSKSFVTVKRLMVCLTWGILTIILAVVLGVFVTWWTGIIAAVVGLAFTGWRYSRMPAIVAAMGWCERESDLCIRSGPWFRQMVIVPYGRMQAVEINAGPIDRHWGVASVQLVTAATATDASIDGLPAEEARALRDRITEMAEEKDAAL</sequence>
<dbReference type="EMBL" id="ADZU01000019">
    <property type="protein sequence ID" value="EFS92573.1"/>
    <property type="molecule type" value="Genomic_DNA"/>
</dbReference>
<dbReference type="Proteomes" id="UP000003179">
    <property type="component" value="Unassembled WGS sequence"/>
</dbReference>
<gene>
    <name evidence="3" type="ORF">HMPREF9607_01103</name>
</gene>
<evidence type="ECO:0000256" key="1">
    <source>
        <dbReference type="SAM" id="Phobius"/>
    </source>
</evidence>
<proteinExistence type="predicted"/>
<evidence type="ECO:0000259" key="2">
    <source>
        <dbReference type="Pfam" id="PF03703"/>
    </source>
</evidence>
<dbReference type="PANTHER" id="PTHR34473:SF3">
    <property type="entry name" value="TRANSMEMBRANE PROTEIN-RELATED"/>
    <property type="match status" value="1"/>
</dbReference>
<dbReference type="Pfam" id="PF03703">
    <property type="entry name" value="bPH_2"/>
    <property type="match status" value="1"/>
</dbReference>
<evidence type="ECO:0000313" key="4">
    <source>
        <dbReference type="Proteomes" id="UP000003179"/>
    </source>
</evidence>